<name>A0ABD3M6B4_9STRA</name>
<dbReference type="EMBL" id="JALLBG020000199">
    <property type="protein sequence ID" value="KAL3759590.1"/>
    <property type="molecule type" value="Genomic_DNA"/>
</dbReference>
<sequence length="155" mass="17452">MLIKIAPMMGIIVRWDNSIWLADEQLFWCVTNITGMKELFYYGQSTFHEDISDWDVSSSVTTMSVATLSDWDVSSVADIMSNMFYGAAVFHDNLSSCWDVSSVIDKSHMFDGAEKFNGDFSGWDASSVTDMQNMFCDAFTFDGNVSDWDVSLCLT</sequence>
<evidence type="ECO:0008006" key="3">
    <source>
        <dbReference type="Google" id="ProtNLM"/>
    </source>
</evidence>
<evidence type="ECO:0000313" key="2">
    <source>
        <dbReference type="Proteomes" id="UP001530293"/>
    </source>
</evidence>
<keyword evidence="2" id="KW-1185">Reference proteome</keyword>
<reference evidence="1 2" key="1">
    <citation type="submission" date="2024-10" db="EMBL/GenBank/DDBJ databases">
        <title>Updated reference genomes for cyclostephanoid diatoms.</title>
        <authorList>
            <person name="Roberts W.R."/>
            <person name="Alverson A.J."/>
        </authorList>
    </citation>
    <scope>NUCLEOTIDE SEQUENCE [LARGE SCALE GENOMIC DNA]</scope>
    <source>
        <strain evidence="1 2">AJA232-27</strain>
    </source>
</reference>
<dbReference type="Pfam" id="PF03382">
    <property type="entry name" value="DUF285"/>
    <property type="match status" value="2"/>
</dbReference>
<protein>
    <recommendedName>
        <fullName evidence="3">BspA family leucine-rich repeat surface protein</fullName>
    </recommendedName>
</protein>
<dbReference type="AlphaFoldDB" id="A0ABD3M6B4"/>
<dbReference type="Proteomes" id="UP001530293">
    <property type="component" value="Unassembled WGS sequence"/>
</dbReference>
<dbReference type="InterPro" id="IPR011889">
    <property type="entry name" value="Liste_lipo_26"/>
</dbReference>
<proteinExistence type="predicted"/>
<dbReference type="InterPro" id="IPR005046">
    <property type="entry name" value="DUF285"/>
</dbReference>
<evidence type="ECO:0000313" key="1">
    <source>
        <dbReference type="EMBL" id="KAL3759590.1"/>
    </source>
</evidence>
<organism evidence="1 2">
    <name type="scientific">Discostella pseudostelligera</name>
    <dbReference type="NCBI Taxonomy" id="259834"/>
    <lineage>
        <taxon>Eukaryota</taxon>
        <taxon>Sar</taxon>
        <taxon>Stramenopiles</taxon>
        <taxon>Ochrophyta</taxon>
        <taxon>Bacillariophyta</taxon>
        <taxon>Coscinodiscophyceae</taxon>
        <taxon>Thalassiosirophycidae</taxon>
        <taxon>Stephanodiscales</taxon>
        <taxon>Stephanodiscaceae</taxon>
        <taxon>Discostella</taxon>
    </lineage>
</organism>
<accession>A0ABD3M6B4</accession>
<gene>
    <name evidence="1" type="ORF">ACHAWU_009737</name>
</gene>
<dbReference type="NCBIfam" id="TIGR02167">
    <property type="entry name" value="Liste_lipo_26"/>
    <property type="match status" value="2"/>
</dbReference>
<comment type="caution">
    <text evidence="1">The sequence shown here is derived from an EMBL/GenBank/DDBJ whole genome shotgun (WGS) entry which is preliminary data.</text>
</comment>